<feature type="signal peptide" evidence="1">
    <location>
        <begin position="1"/>
        <end position="19"/>
    </location>
</feature>
<feature type="chain" id="PRO_5040970808" evidence="1">
    <location>
        <begin position="20"/>
        <end position="152"/>
    </location>
</feature>
<proteinExistence type="predicted"/>
<sequence length="152" mass="16612">MRPALYIATLVLAPLFALAGPTTDIKSDLQREPTFKSFVRRSAPLNILARYSCDKDQKKCGNECFPESYDCCPDDADIGCPSSQECQKDDGRYGCCPKGEKCHWHSDDSAESFKDDVKDKWNDFWGNAGPGVQPEMVTIAVLAGGAALGLLV</sequence>
<organism evidence="2 3">
    <name type="scientific">Penicillium capsulatum</name>
    <dbReference type="NCBI Taxonomy" id="69766"/>
    <lineage>
        <taxon>Eukaryota</taxon>
        <taxon>Fungi</taxon>
        <taxon>Dikarya</taxon>
        <taxon>Ascomycota</taxon>
        <taxon>Pezizomycotina</taxon>
        <taxon>Eurotiomycetes</taxon>
        <taxon>Eurotiomycetidae</taxon>
        <taxon>Eurotiales</taxon>
        <taxon>Aspergillaceae</taxon>
        <taxon>Penicillium</taxon>
    </lineage>
</organism>
<comment type="caution">
    <text evidence="2">The sequence shown here is derived from an EMBL/GenBank/DDBJ whole genome shotgun (WGS) entry which is preliminary data.</text>
</comment>
<evidence type="ECO:0000313" key="2">
    <source>
        <dbReference type="EMBL" id="KAJ5161213.1"/>
    </source>
</evidence>
<keyword evidence="1" id="KW-0732">Signal</keyword>
<dbReference type="OrthoDB" id="4508538at2759"/>
<accession>A0A9W9HYB9</accession>
<dbReference type="EMBL" id="JAPQKO010000005">
    <property type="protein sequence ID" value="KAJ5161213.1"/>
    <property type="molecule type" value="Genomic_DNA"/>
</dbReference>
<keyword evidence="3" id="KW-1185">Reference proteome</keyword>
<dbReference type="Proteomes" id="UP001146351">
    <property type="component" value="Unassembled WGS sequence"/>
</dbReference>
<reference evidence="2" key="2">
    <citation type="journal article" date="2023" name="IMA Fungus">
        <title>Comparative genomic study of the Penicillium genus elucidates a diverse pangenome and 15 lateral gene transfer events.</title>
        <authorList>
            <person name="Petersen C."/>
            <person name="Sorensen T."/>
            <person name="Nielsen M.R."/>
            <person name="Sondergaard T.E."/>
            <person name="Sorensen J.L."/>
            <person name="Fitzpatrick D.A."/>
            <person name="Frisvad J.C."/>
            <person name="Nielsen K.L."/>
        </authorList>
    </citation>
    <scope>NUCLEOTIDE SEQUENCE</scope>
    <source>
        <strain evidence="2">IBT 21917</strain>
    </source>
</reference>
<gene>
    <name evidence="2" type="ORF">N7492_006605</name>
</gene>
<name>A0A9W9HYB9_9EURO</name>
<dbReference type="AlphaFoldDB" id="A0A9W9HYB9"/>
<evidence type="ECO:0000313" key="3">
    <source>
        <dbReference type="Proteomes" id="UP001146351"/>
    </source>
</evidence>
<reference evidence="2" key="1">
    <citation type="submission" date="2022-11" db="EMBL/GenBank/DDBJ databases">
        <authorList>
            <person name="Petersen C."/>
        </authorList>
    </citation>
    <scope>NUCLEOTIDE SEQUENCE</scope>
    <source>
        <strain evidence="2">IBT 21917</strain>
    </source>
</reference>
<evidence type="ECO:0000256" key="1">
    <source>
        <dbReference type="SAM" id="SignalP"/>
    </source>
</evidence>
<protein>
    <submittedName>
        <fullName evidence="2">Uncharacterized protein</fullName>
    </submittedName>
</protein>